<dbReference type="EMBL" id="HG994582">
    <property type="protein sequence ID" value="CAF2882867.1"/>
    <property type="molecule type" value="Genomic_DNA"/>
</dbReference>
<evidence type="ECO:0000313" key="3">
    <source>
        <dbReference type="EMBL" id="CAF2882867.1"/>
    </source>
</evidence>
<dbReference type="GO" id="GO:0007017">
    <property type="term" value="P:microtubule-based process"/>
    <property type="evidence" value="ECO:0007669"/>
    <property type="project" value="InterPro"/>
</dbReference>
<protein>
    <submittedName>
        <fullName evidence="3">DNAL4</fullName>
    </submittedName>
</protein>
<name>A0A7R8H5H2_LEPSM</name>
<keyword evidence="4" id="KW-1185">Reference proteome</keyword>
<dbReference type="InterPro" id="IPR001372">
    <property type="entry name" value="Dynein_light_chain_typ-1/2"/>
</dbReference>
<feature type="compositionally biased region" description="Polar residues" evidence="1">
    <location>
        <begin position="1"/>
        <end position="12"/>
    </location>
</feature>
<dbReference type="SUPFAM" id="SSF54648">
    <property type="entry name" value="DLC"/>
    <property type="match status" value="1"/>
</dbReference>
<accession>A0A7R8H5H2</accession>
<evidence type="ECO:0000256" key="1">
    <source>
        <dbReference type="SAM" id="MobiDB-lite"/>
    </source>
</evidence>
<keyword evidence="2" id="KW-0812">Transmembrane</keyword>
<feature type="region of interest" description="Disordered" evidence="1">
    <location>
        <begin position="1"/>
        <end position="34"/>
    </location>
</feature>
<dbReference type="GO" id="GO:0030286">
    <property type="term" value="C:dynein complex"/>
    <property type="evidence" value="ECO:0007669"/>
    <property type="project" value="InterPro"/>
</dbReference>
<keyword evidence="2" id="KW-1133">Transmembrane helix</keyword>
<sequence>MSSQGLEINGNENTERSRSPGGEEGAEDPDNENSLTNRFNYALLIKDDIVCDVRRKEMVEICQIACEKHAPAEKSSFERNNSAAAQRIKTQLDDKMDGPYNVIVGEAFSIDMDYIHGSLLYIMFGGYLSICVWKCIR</sequence>
<gene>
    <name evidence="3" type="ORF">LSAA_7419</name>
</gene>
<dbReference type="Gene3D" id="3.30.740.10">
    <property type="entry name" value="Protein Inhibitor Of Neuronal Nitric Oxide Synthase"/>
    <property type="match status" value="1"/>
</dbReference>
<reference evidence="3" key="1">
    <citation type="submission" date="2021-02" db="EMBL/GenBank/DDBJ databases">
        <authorList>
            <person name="Bekaert M."/>
        </authorList>
    </citation>
    <scope>NUCLEOTIDE SEQUENCE</scope>
    <source>
        <strain evidence="3">IoA-00</strain>
    </source>
</reference>
<dbReference type="Proteomes" id="UP000675881">
    <property type="component" value="Chromosome 3"/>
</dbReference>
<evidence type="ECO:0000313" key="4">
    <source>
        <dbReference type="Proteomes" id="UP000675881"/>
    </source>
</evidence>
<dbReference type="InterPro" id="IPR037177">
    <property type="entry name" value="DLC_sf"/>
</dbReference>
<dbReference type="Pfam" id="PF01221">
    <property type="entry name" value="Dynein_light"/>
    <property type="match status" value="1"/>
</dbReference>
<proteinExistence type="predicted"/>
<dbReference type="AlphaFoldDB" id="A0A7R8H5H2"/>
<evidence type="ECO:0000256" key="2">
    <source>
        <dbReference type="SAM" id="Phobius"/>
    </source>
</evidence>
<organism evidence="3 4">
    <name type="scientific">Lepeophtheirus salmonis</name>
    <name type="common">Salmon louse</name>
    <name type="synonym">Caligus salmonis</name>
    <dbReference type="NCBI Taxonomy" id="72036"/>
    <lineage>
        <taxon>Eukaryota</taxon>
        <taxon>Metazoa</taxon>
        <taxon>Ecdysozoa</taxon>
        <taxon>Arthropoda</taxon>
        <taxon>Crustacea</taxon>
        <taxon>Multicrustacea</taxon>
        <taxon>Hexanauplia</taxon>
        <taxon>Copepoda</taxon>
        <taxon>Siphonostomatoida</taxon>
        <taxon>Caligidae</taxon>
        <taxon>Lepeophtheirus</taxon>
    </lineage>
</organism>
<feature type="transmembrane region" description="Helical" evidence="2">
    <location>
        <begin position="118"/>
        <end position="136"/>
    </location>
</feature>
<dbReference type="OrthoDB" id="6506078at2759"/>
<keyword evidence="2" id="KW-0472">Membrane</keyword>
<dbReference type="SMART" id="SM01375">
    <property type="entry name" value="Dynein_light"/>
    <property type="match status" value="1"/>
</dbReference>